<dbReference type="InterPro" id="IPR001967">
    <property type="entry name" value="Peptidase_S11_N"/>
</dbReference>
<dbReference type="InterPro" id="IPR012338">
    <property type="entry name" value="Beta-lactam/transpept-like"/>
</dbReference>
<dbReference type="EC" id="3.4.-.-" evidence="12"/>
<feature type="signal peptide" evidence="10">
    <location>
        <begin position="1"/>
        <end position="32"/>
    </location>
</feature>
<dbReference type="GO" id="GO:0009002">
    <property type="term" value="F:serine-type D-Ala-D-Ala carboxypeptidase activity"/>
    <property type="evidence" value="ECO:0007669"/>
    <property type="project" value="InterPro"/>
</dbReference>
<keyword evidence="3 12" id="KW-0378">Hydrolase</keyword>
<evidence type="ECO:0000256" key="7">
    <source>
        <dbReference type="PIRSR" id="PIRSR618044-1"/>
    </source>
</evidence>
<keyword evidence="5" id="KW-0573">Peptidoglycan synthesis</keyword>
<accession>A0AAU8GYG7</accession>
<reference evidence="12" key="1">
    <citation type="submission" date="2024-01" db="EMBL/GenBank/DDBJ databases">
        <title>The first autotrophic representatives of the genus Thermodesulfovibrio.</title>
        <authorList>
            <person name="Maltseva A.I."/>
            <person name="Elcheninov A.G."/>
            <person name="Kublanov I.V."/>
            <person name="Lebedinsky A.V."/>
            <person name="Frolov E.N."/>
        </authorList>
    </citation>
    <scope>NUCLEOTIDE SEQUENCE</scope>
    <source>
        <strain evidence="12">3907-1M</strain>
    </source>
</reference>
<feature type="chain" id="PRO_5043347265" evidence="10">
    <location>
        <begin position="33"/>
        <end position="329"/>
    </location>
</feature>
<dbReference type="Pfam" id="PF00768">
    <property type="entry name" value="Peptidase_S11"/>
    <property type="match status" value="1"/>
</dbReference>
<evidence type="ECO:0000256" key="6">
    <source>
        <dbReference type="ARBA" id="ARBA00023316"/>
    </source>
</evidence>
<proteinExistence type="inferred from homology"/>
<evidence type="ECO:0000256" key="3">
    <source>
        <dbReference type="ARBA" id="ARBA00022801"/>
    </source>
</evidence>
<dbReference type="InterPro" id="IPR018044">
    <property type="entry name" value="Peptidase_S11"/>
</dbReference>
<evidence type="ECO:0000256" key="1">
    <source>
        <dbReference type="ARBA" id="ARBA00007164"/>
    </source>
</evidence>
<feature type="active site" evidence="7">
    <location>
        <position position="119"/>
    </location>
</feature>
<keyword evidence="12" id="KW-0645">Protease</keyword>
<dbReference type="GO" id="GO:0008360">
    <property type="term" value="P:regulation of cell shape"/>
    <property type="evidence" value="ECO:0007669"/>
    <property type="project" value="UniProtKB-KW"/>
</dbReference>
<keyword evidence="12" id="KW-0121">Carboxypeptidase</keyword>
<protein>
    <submittedName>
        <fullName evidence="12">D-alanyl-D-alanine carboxypeptidase family protein</fullName>
        <ecNumber evidence="12">3.4.-.-</ecNumber>
    </submittedName>
</protein>
<dbReference type="Gene3D" id="3.40.710.10">
    <property type="entry name" value="DD-peptidase/beta-lactamase superfamily"/>
    <property type="match status" value="1"/>
</dbReference>
<organism evidence="12">
    <name type="scientific">Thermodesulfovibrio autotrophicus</name>
    <dbReference type="NCBI Taxonomy" id="3118333"/>
    <lineage>
        <taxon>Bacteria</taxon>
        <taxon>Pseudomonadati</taxon>
        <taxon>Nitrospirota</taxon>
        <taxon>Thermodesulfovibrionia</taxon>
        <taxon>Thermodesulfovibrionales</taxon>
        <taxon>Thermodesulfovibrionaceae</taxon>
        <taxon>Thermodesulfovibrio</taxon>
    </lineage>
</organism>
<feature type="binding site" evidence="8">
    <location>
        <position position="225"/>
    </location>
    <ligand>
        <name>substrate</name>
    </ligand>
</feature>
<evidence type="ECO:0000256" key="4">
    <source>
        <dbReference type="ARBA" id="ARBA00022960"/>
    </source>
</evidence>
<evidence type="ECO:0000259" key="11">
    <source>
        <dbReference type="Pfam" id="PF00768"/>
    </source>
</evidence>
<dbReference type="PANTHER" id="PTHR21581:SF26">
    <property type="entry name" value="D-ALANYL-D-ALANINE ENDOPEPTIDASE"/>
    <property type="match status" value="1"/>
</dbReference>
<feature type="active site" description="Proton acceptor" evidence="7">
    <location>
        <position position="67"/>
    </location>
</feature>
<gene>
    <name evidence="12" type="ORF">V4D30_04475</name>
</gene>
<keyword evidence="2 10" id="KW-0732">Signal</keyword>
<dbReference type="AlphaFoldDB" id="A0AAU8GYG7"/>
<comment type="similarity">
    <text evidence="1 9">Belongs to the peptidase S11 family.</text>
</comment>
<dbReference type="SUPFAM" id="SSF56601">
    <property type="entry name" value="beta-lactamase/transpeptidase-like"/>
    <property type="match status" value="1"/>
</dbReference>
<feature type="active site" description="Acyl-ester intermediate" evidence="7">
    <location>
        <position position="64"/>
    </location>
</feature>
<dbReference type="GO" id="GO:0071555">
    <property type="term" value="P:cell wall organization"/>
    <property type="evidence" value="ECO:0007669"/>
    <property type="project" value="UniProtKB-KW"/>
</dbReference>
<dbReference type="PRINTS" id="PR00725">
    <property type="entry name" value="DADACBPTASE1"/>
</dbReference>
<name>A0AAU8GYG7_9BACT</name>
<dbReference type="EMBL" id="CP144373">
    <property type="protein sequence ID" value="XCH47535.1"/>
    <property type="molecule type" value="Genomic_DNA"/>
</dbReference>
<evidence type="ECO:0000256" key="9">
    <source>
        <dbReference type="RuleBase" id="RU004016"/>
    </source>
</evidence>
<dbReference type="PANTHER" id="PTHR21581">
    <property type="entry name" value="D-ALANYL-D-ALANINE CARBOXYPEPTIDASE"/>
    <property type="match status" value="1"/>
</dbReference>
<evidence type="ECO:0000256" key="8">
    <source>
        <dbReference type="PIRSR" id="PIRSR618044-2"/>
    </source>
</evidence>
<evidence type="ECO:0000256" key="10">
    <source>
        <dbReference type="SAM" id="SignalP"/>
    </source>
</evidence>
<keyword evidence="4" id="KW-0133">Cell shape</keyword>
<dbReference type="GO" id="GO:0009252">
    <property type="term" value="P:peptidoglycan biosynthetic process"/>
    <property type="evidence" value="ECO:0007669"/>
    <property type="project" value="UniProtKB-KW"/>
</dbReference>
<feature type="domain" description="Peptidase S11 D-alanyl-D-alanine carboxypeptidase A N-terminal" evidence="11">
    <location>
        <begin position="32"/>
        <end position="255"/>
    </location>
</feature>
<evidence type="ECO:0000256" key="5">
    <source>
        <dbReference type="ARBA" id="ARBA00022984"/>
    </source>
</evidence>
<dbReference type="GO" id="GO:0006508">
    <property type="term" value="P:proteolysis"/>
    <property type="evidence" value="ECO:0007669"/>
    <property type="project" value="InterPro"/>
</dbReference>
<evidence type="ECO:0000313" key="12">
    <source>
        <dbReference type="EMBL" id="XCH47535.1"/>
    </source>
</evidence>
<keyword evidence="6" id="KW-0961">Cell wall biogenesis/degradation</keyword>
<dbReference type="RefSeq" id="WP_353685056.1">
    <property type="nucleotide sequence ID" value="NZ_CP144373.1"/>
</dbReference>
<sequence>MRNKAKGLRIKAELKFFIFIVCLFVLNSYALAADIDAPSAVAVDAQTGKILYGKNPHMKLPPASTTKLVTVMVALEKLDPEQKVIISKKAAKTPSVSPRLLNGEVYTVRDLVYLALMRSVNSAAVALAEATAGSEQNFVKLMNEKVQKIGAKDTRFINASGLPGKGQYTTVYDLTKIMSHALSYPLIKEAINTRVYLVKSGNGKEHFIQNTNHLLWLEDNMIGGKTGYTRTARHCFVSANKVKGRVVYTAILGDSNREKLWEDTQQLIARAEDVLSGKQEPVVRLSEEKSIMPVSYKSNQKLAKKTTKKKVKKTFNKRIKNAKNNKRTI</sequence>
<dbReference type="KEGG" id="taut:V4D30_04475"/>
<evidence type="ECO:0000256" key="2">
    <source>
        <dbReference type="ARBA" id="ARBA00022729"/>
    </source>
</evidence>